<keyword evidence="2" id="KW-0732">Signal</keyword>
<proteinExistence type="inferred from homology"/>
<evidence type="ECO:0000313" key="5">
    <source>
        <dbReference type="Proteomes" id="UP000242258"/>
    </source>
</evidence>
<keyword evidence="4" id="KW-0378">Hydrolase</keyword>
<evidence type="ECO:0000259" key="3">
    <source>
        <dbReference type="Pfam" id="PF01979"/>
    </source>
</evidence>
<dbReference type="Pfam" id="PF07676">
    <property type="entry name" value="PD40"/>
    <property type="match status" value="3"/>
</dbReference>
<comment type="similarity">
    <text evidence="1">Belongs to the TolB family.</text>
</comment>
<accession>A0A1E7Q5R8</accession>
<dbReference type="Gene3D" id="3.40.50.10910">
    <property type="entry name" value="Amidohydrolase"/>
    <property type="match status" value="1"/>
</dbReference>
<dbReference type="AlphaFoldDB" id="A0A1E7Q5R8"/>
<dbReference type="InterPro" id="IPR011659">
    <property type="entry name" value="WD40"/>
</dbReference>
<dbReference type="Pfam" id="PF26549">
    <property type="entry name" value="Tricorn_N"/>
    <property type="match status" value="1"/>
</dbReference>
<sequence>MKLLKPSLIALALSSCMLQAEPQSVKWDVNAPQGEFKTVNINVSQGSWMNIDVSPDGKTIVFDLLGDIYTMPIRGGKATALTQDIGWQMQPTFSPDGKSIAYTSDQGGGDNIWIMNVDGSEPRAVTNETFRLLNSPAWSPDGDFIVARKHFTASRSLGAGEVWQYHKAGGEGLKLTTRSNDQKDLGEPAFSPDGDYIYFSQDDTPGKTFHYSKDSGAGIYAIKRFERSTGKFETVLKGPGGAIRPTPSPDGKYLAYIRRVDFQTSLFLYDLESGEHKKLYDALDRDMQETWAIHGVYPTLSWTPDNKAIVFWAGGEIHKLEVASKKITNIPFSVNSDKQIQTAVRVKQDLDQDIVESKMLRFVQVSPNGKQAVFSAMGYLYITDVKDPKPRRLTKQVEEFEFYPQFSRDGKQLVYVTWNDQQQGTVKIINLRNGRVTKLTEQPGKYVEPVFSPDGKTVVYRKVAGGSLLAKEWSLNTGLYQVSHNGGVATLISKNGYAPMFTNDNANVYAMDSGTAPSLIRIDLTKHSQQTLYTAKFGTEFKLSPDGKFLAFADRFKVFITPFTERGTAIDISGTDKQFPVKQLSVRAGEYLSWSSDSRNLYWSLGPELYHASINGIFDDTKSTDFAVENGTNLSVKIAADIPKGTVAFVGGQIITMHNDQVIQDGVVVVENNKIIAVGTRQDIAVPVKAKVIDISGKTIMPGLFDAHAHGAQGSNQLIPQQNWRNYASLAFGVTAIHDPSNDTREIFTASEMQKAGIIAGPRIFSTGTILYGAEGAGYTSHIDSLEDAKFHLERLKKAGAFSVKSYNQPRRNQRQQVIQAARELDMMVVPEGGSLMQHNLSMIVDGHTTIEHSLPAAVIYDDIKQLWQASETAYTPTLVVAYGGIWGENYWYDKTDVWAHPKLQNLVPKDPLAARSMRRPKAPEHHYNHFSIAKTAKELSDLGIVANIGAHGQRDGLGAHWEIWMFAQGGMTPLEALKTATINPAKTFGMDHQLGSLETGKLADLIVIDGDPLKDIRVTDKVTHTMVNGRLFDANTLDEIGLRDHKRQPFAFEETPN</sequence>
<gene>
    <name evidence="4" type="ORF">BI198_07640</name>
</gene>
<protein>
    <submittedName>
        <fullName evidence="4">Amidohydrolase</fullName>
    </submittedName>
</protein>
<dbReference type="Proteomes" id="UP000242258">
    <property type="component" value="Unassembled WGS sequence"/>
</dbReference>
<feature type="signal peptide" evidence="2">
    <location>
        <begin position="1"/>
        <end position="20"/>
    </location>
</feature>
<feature type="domain" description="Amidohydrolase-related" evidence="3">
    <location>
        <begin position="968"/>
        <end position="1032"/>
    </location>
</feature>
<name>A0A1E7Q5R8_9GAMM</name>
<dbReference type="InterPro" id="IPR006680">
    <property type="entry name" value="Amidohydro-rel"/>
</dbReference>
<evidence type="ECO:0000256" key="2">
    <source>
        <dbReference type="SAM" id="SignalP"/>
    </source>
</evidence>
<reference evidence="5" key="1">
    <citation type="submission" date="2016-09" db="EMBL/GenBank/DDBJ databases">
        <authorList>
            <person name="Wan X."/>
            <person name="Hou S."/>
        </authorList>
    </citation>
    <scope>NUCLEOTIDE SEQUENCE [LARGE SCALE GENOMIC DNA]</scope>
    <source>
        <strain evidence="5">KH87</strain>
    </source>
</reference>
<evidence type="ECO:0000313" key="4">
    <source>
        <dbReference type="EMBL" id="OEY69451.1"/>
    </source>
</evidence>
<dbReference type="PANTHER" id="PTHR36842:SF1">
    <property type="entry name" value="PROTEIN TOLB"/>
    <property type="match status" value="1"/>
</dbReference>
<dbReference type="SUPFAM" id="SSF51338">
    <property type="entry name" value="Composite domain of metallo-dependent hydrolases"/>
    <property type="match status" value="1"/>
</dbReference>
<dbReference type="PROSITE" id="PS51257">
    <property type="entry name" value="PROKAR_LIPOPROTEIN"/>
    <property type="match status" value="1"/>
</dbReference>
<keyword evidence="5" id="KW-1185">Reference proteome</keyword>
<dbReference type="RefSeq" id="WP_070049017.1">
    <property type="nucleotide sequence ID" value="NZ_CBCSDO010000005.1"/>
</dbReference>
<dbReference type="EMBL" id="MKEK01000001">
    <property type="protein sequence ID" value="OEY69451.1"/>
    <property type="molecule type" value="Genomic_DNA"/>
</dbReference>
<dbReference type="InterPro" id="IPR011042">
    <property type="entry name" value="6-blade_b-propeller_TolB-like"/>
</dbReference>
<dbReference type="Pfam" id="PF01979">
    <property type="entry name" value="Amidohydro_1"/>
    <property type="match status" value="1"/>
</dbReference>
<dbReference type="InterPro" id="IPR011059">
    <property type="entry name" value="Metal-dep_hydrolase_composite"/>
</dbReference>
<comment type="caution">
    <text evidence="4">The sequence shown here is derived from an EMBL/GenBank/DDBJ whole genome shotgun (WGS) entry which is preliminary data.</text>
</comment>
<dbReference type="Gene3D" id="2.120.10.30">
    <property type="entry name" value="TolB, C-terminal domain"/>
    <property type="match status" value="2"/>
</dbReference>
<dbReference type="Gene3D" id="2.30.40.10">
    <property type="entry name" value="Urease, subunit C, domain 1"/>
    <property type="match status" value="1"/>
</dbReference>
<evidence type="ECO:0000256" key="1">
    <source>
        <dbReference type="ARBA" id="ARBA00009820"/>
    </source>
</evidence>
<dbReference type="InterPro" id="IPR032466">
    <property type="entry name" value="Metal_Hydrolase"/>
</dbReference>
<dbReference type="Gene3D" id="1.20.58.520">
    <property type="entry name" value="Amidohydrolase"/>
    <property type="match status" value="1"/>
</dbReference>
<dbReference type="OrthoDB" id="9758793at2"/>
<dbReference type="GO" id="GO:0016810">
    <property type="term" value="F:hydrolase activity, acting on carbon-nitrogen (but not peptide) bonds"/>
    <property type="evidence" value="ECO:0007669"/>
    <property type="project" value="InterPro"/>
</dbReference>
<dbReference type="Gene3D" id="3.30.110.90">
    <property type="entry name" value="Amidohydrolase"/>
    <property type="match status" value="1"/>
</dbReference>
<dbReference type="SUPFAM" id="SSF51556">
    <property type="entry name" value="Metallo-dependent hydrolases"/>
    <property type="match status" value="1"/>
</dbReference>
<organism evidence="4 5">
    <name type="scientific">Rheinheimera salexigens</name>
    <dbReference type="NCBI Taxonomy" id="1628148"/>
    <lineage>
        <taxon>Bacteria</taxon>
        <taxon>Pseudomonadati</taxon>
        <taxon>Pseudomonadota</taxon>
        <taxon>Gammaproteobacteria</taxon>
        <taxon>Chromatiales</taxon>
        <taxon>Chromatiaceae</taxon>
        <taxon>Rheinheimera</taxon>
    </lineage>
</organism>
<dbReference type="STRING" id="1628148.BI198_07640"/>
<feature type="chain" id="PRO_5009200480" evidence="2">
    <location>
        <begin position="21"/>
        <end position="1058"/>
    </location>
</feature>
<dbReference type="SUPFAM" id="SSF69304">
    <property type="entry name" value="Tricorn protease N-terminal domain"/>
    <property type="match status" value="2"/>
</dbReference>
<dbReference type="PANTHER" id="PTHR36842">
    <property type="entry name" value="PROTEIN TOLB HOMOLOG"/>
    <property type="match status" value="1"/>
</dbReference>